<feature type="transmembrane region" description="Helical" evidence="8">
    <location>
        <begin position="71"/>
        <end position="91"/>
    </location>
</feature>
<sequence length="298" mass="33134">MISSPRSGVFLALSAYLLWGLTPVYFKWVANENPLDIVANRVLWSVILLTVIITLMRKWSKVKDVFSNRTVLLTLLGTTFLIGINWSVFIYAVSVNRMLDASLGYYINPLMTVALGIVFLNERPRLLQYIAMASALIGVCIQIFVLGYLPWISIVLALSFSIYGYLHKKTPTDSFTSLFLETSMLLPFALLLMGYLLQGSMADGAVSDGSGPLNREGSVWLLLMLSGPITTLPLLLFSAAAKRVSLSTLGFLQYVSPSMLFGLAIFVYGEPFHFETGLTFAFIWMGLVLFSIDSFRKK</sequence>
<comment type="similarity">
    <text evidence="2">Belongs to the EamA transporter family.</text>
</comment>
<feature type="transmembrane region" description="Helical" evidence="8">
    <location>
        <begin position="217"/>
        <end position="237"/>
    </location>
</feature>
<dbReference type="Pfam" id="PF00892">
    <property type="entry name" value="EamA"/>
    <property type="match status" value="1"/>
</dbReference>
<feature type="domain" description="EamA" evidence="9">
    <location>
        <begin position="7"/>
        <end position="141"/>
    </location>
</feature>
<name>A0ABT4JTB9_9GAMM</name>
<dbReference type="InterPro" id="IPR037185">
    <property type="entry name" value="EmrE-like"/>
</dbReference>
<feature type="transmembrane region" description="Helical" evidence="8">
    <location>
        <begin position="151"/>
        <end position="166"/>
    </location>
</feature>
<evidence type="ECO:0000256" key="2">
    <source>
        <dbReference type="ARBA" id="ARBA00007362"/>
    </source>
</evidence>
<comment type="caution">
    <text evidence="10">The sequence shown here is derived from an EMBL/GenBank/DDBJ whole genome shotgun (WGS) entry which is preliminary data.</text>
</comment>
<dbReference type="RefSeq" id="WP_269124601.1">
    <property type="nucleotide sequence ID" value="NZ_JAPUBN010000013.1"/>
</dbReference>
<dbReference type="SUPFAM" id="SSF103481">
    <property type="entry name" value="Multidrug resistance efflux transporter EmrE"/>
    <property type="match status" value="2"/>
</dbReference>
<feature type="transmembrane region" description="Helical" evidence="8">
    <location>
        <begin position="42"/>
        <end position="59"/>
    </location>
</feature>
<evidence type="ECO:0000313" key="11">
    <source>
        <dbReference type="Proteomes" id="UP001149719"/>
    </source>
</evidence>
<evidence type="ECO:0000259" key="9">
    <source>
        <dbReference type="Pfam" id="PF00892"/>
    </source>
</evidence>
<feature type="transmembrane region" description="Helical" evidence="8">
    <location>
        <begin position="103"/>
        <end position="120"/>
    </location>
</feature>
<dbReference type="Proteomes" id="UP001149719">
    <property type="component" value="Unassembled WGS sequence"/>
</dbReference>
<comment type="subcellular location">
    <subcellularLocation>
        <location evidence="1">Cell membrane</location>
        <topology evidence="1">Multi-pass membrane protein</topology>
    </subcellularLocation>
</comment>
<feature type="transmembrane region" description="Helical" evidence="8">
    <location>
        <begin position="178"/>
        <end position="197"/>
    </location>
</feature>
<keyword evidence="6 8" id="KW-1133">Transmembrane helix</keyword>
<evidence type="ECO:0000256" key="7">
    <source>
        <dbReference type="ARBA" id="ARBA00023136"/>
    </source>
</evidence>
<keyword evidence="7 8" id="KW-0472">Membrane</keyword>
<feature type="transmembrane region" description="Helical" evidence="8">
    <location>
        <begin position="249"/>
        <end position="268"/>
    </location>
</feature>
<evidence type="ECO:0000256" key="5">
    <source>
        <dbReference type="ARBA" id="ARBA00022692"/>
    </source>
</evidence>
<accession>A0ABT4JTB9</accession>
<protein>
    <submittedName>
        <fullName evidence="10">EamA family transporter RarD</fullName>
    </submittedName>
</protein>
<reference evidence="10" key="1">
    <citation type="submission" date="2022-12" db="EMBL/GenBank/DDBJ databases">
        <title>Marinomonas 15G1-11 sp. nov, isolated from marine algae.</title>
        <authorList>
            <person name="Butt M."/>
            <person name="Choi D.G."/>
            <person name="Kim J.M."/>
            <person name="Lee J.K."/>
            <person name="Baek J.H."/>
            <person name="Jeon C.O."/>
        </authorList>
    </citation>
    <scope>NUCLEOTIDE SEQUENCE</scope>
    <source>
        <strain evidence="10">15G1-11</strain>
    </source>
</reference>
<dbReference type="PANTHER" id="PTHR22911">
    <property type="entry name" value="ACYL-MALONYL CONDENSING ENZYME-RELATED"/>
    <property type="match status" value="1"/>
</dbReference>
<keyword evidence="3" id="KW-0813">Transport</keyword>
<keyword evidence="4" id="KW-1003">Cell membrane</keyword>
<dbReference type="EMBL" id="JAPUBN010000013">
    <property type="protein sequence ID" value="MCZ2721656.1"/>
    <property type="molecule type" value="Genomic_DNA"/>
</dbReference>
<evidence type="ECO:0000313" key="10">
    <source>
        <dbReference type="EMBL" id="MCZ2721656.1"/>
    </source>
</evidence>
<gene>
    <name evidence="10" type="primary">rarD</name>
    <name evidence="10" type="ORF">O1D97_08305</name>
</gene>
<dbReference type="InterPro" id="IPR000620">
    <property type="entry name" value="EamA_dom"/>
</dbReference>
<dbReference type="InterPro" id="IPR004626">
    <property type="entry name" value="RarD"/>
</dbReference>
<evidence type="ECO:0000256" key="6">
    <source>
        <dbReference type="ARBA" id="ARBA00022989"/>
    </source>
</evidence>
<proteinExistence type="inferred from homology"/>
<evidence type="ECO:0000256" key="1">
    <source>
        <dbReference type="ARBA" id="ARBA00004651"/>
    </source>
</evidence>
<evidence type="ECO:0000256" key="3">
    <source>
        <dbReference type="ARBA" id="ARBA00022448"/>
    </source>
</evidence>
<evidence type="ECO:0000256" key="8">
    <source>
        <dbReference type="SAM" id="Phobius"/>
    </source>
</evidence>
<dbReference type="NCBIfam" id="TIGR00688">
    <property type="entry name" value="rarD"/>
    <property type="match status" value="1"/>
</dbReference>
<feature type="transmembrane region" description="Helical" evidence="8">
    <location>
        <begin position="127"/>
        <end position="145"/>
    </location>
</feature>
<evidence type="ECO:0000256" key="4">
    <source>
        <dbReference type="ARBA" id="ARBA00022475"/>
    </source>
</evidence>
<organism evidence="10 11">
    <name type="scientific">Marinomonas phaeophyticola</name>
    <dbReference type="NCBI Taxonomy" id="3004091"/>
    <lineage>
        <taxon>Bacteria</taxon>
        <taxon>Pseudomonadati</taxon>
        <taxon>Pseudomonadota</taxon>
        <taxon>Gammaproteobacteria</taxon>
        <taxon>Oceanospirillales</taxon>
        <taxon>Oceanospirillaceae</taxon>
        <taxon>Marinomonas</taxon>
    </lineage>
</organism>
<feature type="transmembrane region" description="Helical" evidence="8">
    <location>
        <begin position="274"/>
        <end position="292"/>
    </location>
</feature>
<keyword evidence="5 8" id="KW-0812">Transmembrane</keyword>
<keyword evidence="11" id="KW-1185">Reference proteome</keyword>
<dbReference type="PANTHER" id="PTHR22911:SF137">
    <property type="entry name" value="SOLUTE CARRIER FAMILY 35 MEMBER G2-RELATED"/>
    <property type="match status" value="1"/>
</dbReference>